<dbReference type="PANTHER" id="PTHR45128">
    <property type="entry name" value="METHYLTRANSFERASE TYPE 11"/>
    <property type="match status" value="1"/>
</dbReference>
<dbReference type="PANTHER" id="PTHR45128:SF1">
    <property type="entry name" value="S-ADENOSYLMETHIONINE-DEPENDENT METHYLTRANSFERASE RV2258C"/>
    <property type="match status" value="1"/>
</dbReference>
<dbReference type="Pfam" id="PF13847">
    <property type="entry name" value="Methyltransf_31"/>
    <property type="match status" value="1"/>
</dbReference>
<keyword evidence="3" id="KW-1185">Reference proteome</keyword>
<dbReference type="SUPFAM" id="SSF53335">
    <property type="entry name" value="S-adenosyl-L-methionine-dependent methyltransferases"/>
    <property type="match status" value="1"/>
</dbReference>
<dbReference type="InterPro" id="IPR029063">
    <property type="entry name" value="SAM-dependent_MTases_sf"/>
</dbReference>
<accession>A0ABQ9ECR4</accession>
<dbReference type="Gene3D" id="3.40.50.150">
    <property type="entry name" value="Vaccinia Virus protein VP39"/>
    <property type="match status" value="1"/>
</dbReference>
<dbReference type="CDD" id="cd02440">
    <property type="entry name" value="AdoMet_MTases"/>
    <property type="match status" value="1"/>
</dbReference>
<feature type="domain" description="Methyltransferase" evidence="1">
    <location>
        <begin position="102"/>
        <end position="212"/>
    </location>
</feature>
<dbReference type="InterPro" id="IPR025714">
    <property type="entry name" value="Methyltranfer_dom"/>
</dbReference>
<comment type="caution">
    <text evidence="2">The sequence shown here is derived from an EMBL/GenBank/DDBJ whole genome shotgun (WGS) entry which is preliminary data.</text>
</comment>
<evidence type="ECO:0000313" key="3">
    <source>
        <dbReference type="Proteomes" id="UP001217089"/>
    </source>
</evidence>
<proteinExistence type="predicted"/>
<name>A0ABQ9ECR4_TEGGR</name>
<evidence type="ECO:0000313" key="2">
    <source>
        <dbReference type="EMBL" id="KAJ8302206.1"/>
    </source>
</evidence>
<organism evidence="2 3">
    <name type="scientific">Tegillarca granosa</name>
    <name type="common">Malaysian cockle</name>
    <name type="synonym">Anadara granosa</name>
    <dbReference type="NCBI Taxonomy" id="220873"/>
    <lineage>
        <taxon>Eukaryota</taxon>
        <taxon>Metazoa</taxon>
        <taxon>Spiralia</taxon>
        <taxon>Lophotrochozoa</taxon>
        <taxon>Mollusca</taxon>
        <taxon>Bivalvia</taxon>
        <taxon>Autobranchia</taxon>
        <taxon>Pteriomorphia</taxon>
        <taxon>Arcoida</taxon>
        <taxon>Arcoidea</taxon>
        <taxon>Arcidae</taxon>
        <taxon>Tegillarca</taxon>
    </lineage>
</organism>
<dbReference type="Proteomes" id="UP001217089">
    <property type="component" value="Unassembled WGS sequence"/>
</dbReference>
<reference evidence="2 3" key="1">
    <citation type="submission" date="2022-12" db="EMBL/GenBank/DDBJ databases">
        <title>Chromosome-level genome of Tegillarca granosa.</title>
        <authorList>
            <person name="Kim J."/>
        </authorList>
    </citation>
    <scope>NUCLEOTIDE SEQUENCE [LARGE SCALE GENOMIC DNA]</scope>
    <source>
        <strain evidence="2">Teg-2019</strain>
        <tissue evidence="2">Adductor muscle</tissue>
    </source>
</reference>
<protein>
    <recommendedName>
        <fullName evidence="1">Methyltransferase domain-containing protein</fullName>
    </recommendedName>
</protein>
<dbReference type="InterPro" id="IPR053173">
    <property type="entry name" value="SAM-binding_MTase"/>
</dbReference>
<dbReference type="EMBL" id="JARBDR010000918">
    <property type="protein sequence ID" value="KAJ8302206.1"/>
    <property type="molecule type" value="Genomic_DNA"/>
</dbReference>
<sequence length="287" mass="32702">MVAAKIIFIDDNEKYYIPEKFHDSLGMAWYAPFITVLAKRYEAMQEVCQESSTKNGLDVYFGDFGKSFFDWIDAERRQFVDGRLDKGFLPILQKHKKEFNMALEVGCGSGILANALAKRNPNATIIGIDYADESLRKAKLHAKNENLKNVEYYGHDITSLPVEWTNRFDLVLMFDFLHDTSDPVKCVSEMKRVLMKDGLLVIADPNISSYQKKNEGNVLASAFYSISLFNCLPNSLSKKPEAGLGIGWGFENERDFLISQNLEILETYDFTINEHSVLFACKKIENV</sequence>
<evidence type="ECO:0000259" key="1">
    <source>
        <dbReference type="Pfam" id="PF13847"/>
    </source>
</evidence>
<gene>
    <name evidence="2" type="ORF">KUTeg_021193</name>
</gene>